<dbReference type="EMBL" id="AMQN01015299">
    <property type="status" value="NOT_ANNOTATED_CDS"/>
    <property type="molecule type" value="Genomic_DNA"/>
</dbReference>
<dbReference type="Proteomes" id="UP000014760">
    <property type="component" value="Unassembled WGS sequence"/>
</dbReference>
<sequence length="233" mass="25220">MQQIIRDDLEMLKLSARLISKKLTESQNLARVNASDQLLTRCRLGRRDFYETICDEAMTLKASGNPWTCRPEIAFVVDTSPSIGRRTADTFIVPLLSNFENELRRLPNAPGDGSQGSNLHLVTFNKAAVAITLNSIGASYNSIMKTAQKAIKNAPITGGTCLSCGIEAATKILQEKGIHVLTVGVIGKKDALDVGQMTDIADNTSRFWKTASASESSKNAIDIVDLIAGLSCF</sequence>
<dbReference type="Gene3D" id="3.40.50.410">
    <property type="entry name" value="von Willebrand factor, type A domain"/>
    <property type="match status" value="1"/>
</dbReference>
<dbReference type="InterPro" id="IPR036465">
    <property type="entry name" value="vWFA_dom_sf"/>
</dbReference>
<dbReference type="AlphaFoldDB" id="R7T5X0"/>
<accession>R7T5X0</accession>
<reference evidence="3" key="1">
    <citation type="submission" date="2012-12" db="EMBL/GenBank/DDBJ databases">
        <authorList>
            <person name="Hellsten U."/>
            <person name="Grimwood J."/>
            <person name="Chapman J.A."/>
            <person name="Shapiro H."/>
            <person name="Aerts A."/>
            <person name="Otillar R.P."/>
            <person name="Terry A.Y."/>
            <person name="Boore J.L."/>
            <person name="Simakov O."/>
            <person name="Marletaz F."/>
            <person name="Cho S.-J."/>
            <person name="Edsinger-Gonzales E."/>
            <person name="Havlak P."/>
            <person name="Kuo D.-H."/>
            <person name="Larsson T."/>
            <person name="Lv J."/>
            <person name="Arendt D."/>
            <person name="Savage R."/>
            <person name="Osoegawa K."/>
            <person name="de Jong P."/>
            <person name="Lindberg D.R."/>
            <person name="Seaver E.C."/>
            <person name="Weisblat D.A."/>
            <person name="Putnam N.H."/>
            <person name="Grigoriev I.V."/>
            <person name="Rokhsar D.S."/>
        </authorList>
    </citation>
    <scope>NUCLEOTIDE SEQUENCE</scope>
    <source>
        <strain evidence="3">I ESC-2004</strain>
    </source>
</reference>
<evidence type="ECO:0000313" key="2">
    <source>
        <dbReference type="EnsemblMetazoa" id="CapteP221656"/>
    </source>
</evidence>
<keyword evidence="3" id="KW-1185">Reference proteome</keyword>
<proteinExistence type="predicted"/>
<dbReference type="EnsemblMetazoa" id="CapteT221656">
    <property type="protein sequence ID" value="CapteP221656"/>
    <property type="gene ID" value="CapteG221656"/>
</dbReference>
<evidence type="ECO:0000313" key="3">
    <source>
        <dbReference type="Proteomes" id="UP000014760"/>
    </source>
</evidence>
<dbReference type="EMBL" id="AMQN01015300">
    <property type="status" value="NOT_ANNOTATED_CDS"/>
    <property type="molecule type" value="Genomic_DNA"/>
</dbReference>
<evidence type="ECO:0008006" key="4">
    <source>
        <dbReference type="Google" id="ProtNLM"/>
    </source>
</evidence>
<dbReference type="SUPFAM" id="SSF53300">
    <property type="entry name" value="vWA-like"/>
    <property type="match status" value="1"/>
</dbReference>
<organism evidence="1">
    <name type="scientific">Capitella teleta</name>
    <name type="common">Polychaete worm</name>
    <dbReference type="NCBI Taxonomy" id="283909"/>
    <lineage>
        <taxon>Eukaryota</taxon>
        <taxon>Metazoa</taxon>
        <taxon>Spiralia</taxon>
        <taxon>Lophotrochozoa</taxon>
        <taxon>Annelida</taxon>
        <taxon>Polychaeta</taxon>
        <taxon>Sedentaria</taxon>
        <taxon>Scolecida</taxon>
        <taxon>Capitellidae</taxon>
        <taxon>Capitella</taxon>
    </lineage>
</organism>
<reference evidence="1 3" key="2">
    <citation type="journal article" date="2013" name="Nature">
        <title>Insights into bilaterian evolution from three spiralian genomes.</title>
        <authorList>
            <person name="Simakov O."/>
            <person name="Marletaz F."/>
            <person name="Cho S.J."/>
            <person name="Edsinger-Gonzales E."/>
            <person name="Havlak P."/>
            <person name="Hellsten U."/>
            <person name="Kuo D.H."/>
            <person name="Larsson T."/>
            <person name="Lv J."/>
            <person name="Arendt D."/>
            <person name="Savage R."/>
            <person name="Osoegawa K."/>
            <person name="de Jong P."/>
            <person name="Grimwood J."/>
            <person name="Chapman J.A."/>
            <person name="Shapiro H."/>
            <person name="Aerts A."/>
            <person name="Otillar R.P."/>
            <person name="Terry A.Y."/>
            <person name="Boore J.L."/>
            <person name="Grigoriev I.V."/>
            <person name="Lindberg D.R."/>
            <person name="Seaver E.C."/>
            <person name="Weisblat D.A."/>
            <person name="Putnam N.H."/>
            <person name="Rokhsar D.S."/>
        </authorList>
    </citation>
    <scope>NUCLEOTIDE SEQUENCE</scope>
    <source>
        <strain evidence="1 3">I ESC-2004</strain>
    </source>
</reference>
<name>R7T5X0_CAPTE</name>
<dbReference type="HOGENOM" id="CLU_1190842_0_0_1"/>
<protein>
    <recommendedName>
        <fullName evidence="4">VWFA domain-containing protein</fullName>
    </recommendedName>
</protein>
<gene>
    <name evidence="1" type="ORF">CAPTEDRAFT_221656</name>
</gene>
<dbReference type="EMBL" id="KB311774">
    <property type="protein sequence ID" value="ELT88618.1"/>
    <property type="molecule type" value="Genomic_DNA"/>
</dbReference>
<reference evidence="2" key="3">
    <citation type="submission" date="2015-06" db="UniProtKB">
        <authorList>
            <consortium name="EnsemblMetazoa"/>
        </authorList>
    </citation>
    <scope>IDENTIFICATION</scope>
</reference>
<evidence type="ECO:0000313" key="1">
    <source>
        <dbReference type="EMBL" id="ELT88618.1"/>
    </source>
</evidence>